<accession>A0AAD9PDS2</accession>
<dbReference type="Gene3D" id="1.10.510.10">
    <property type="entry name" value="Transferase(Phosphotransferase) domain 1"/>
    <property type="match status" value="1"/>
</dbReference>
<sequence length="1023" mass="114143">MGCDCFPGTCEIACDDYCACSSGFEGRYRHQNCLTMRDSPNFIKCQLSLKVTYGGFERTVFTGNCNQDNLYSSHQNVSSAIIEWVTQLDPLPDTPPTPTYMRTVKFGIVSTSGTGVIRDTGHTSIYQEIIRCSTFTSEQEPVQPLKCTYKHDLRSATIAHNYRLQVNLQAKGGGYKITKASSNRMYFKGKTGSRAVTITFDLTAPTHCKLKNNCIKPNYLPVDVGRQIDKNASPNRYVGWAGWLDNDSGLQTFSYKVYELTPDSSGTLTKTPTPLFEGQQSAFKRSLPTYKLHKAGMYAVVLRVDDLAGNSAYGRGLFLWDPVSSVKVNRKKPMSVSGVTAVSDTGGDYVWLTSSVAITVKWLGHFENELHHNKGLLNKTKPWPVGKGFDDLEGERSIKAIPNERGIVRFQAGFDELKPISAVQPPLTDVGLDQSYELAKPIINGGSIRVFVRATDVMGNSAGDWVVVRVDSTPPRFVTYKFEKNIDCTGSKVSVLPVCSRILLHVHDKESGIKTLDYTVTDVLQDKELWSGSNKGQQQTEVDTHRCEEDGTCVCTPFNGCFLRWQTFYFDHCLLVDRADHPIRVKVAIYNNAGLSTETELKLGILEGLDGIDKCEPPTTGGPTVVVIVGIIIAIVLLLLLILLVVLFFLTRRRQDRPYMPDSFADFRVTVAQSKLYWSKRANQSNPVYFNANVVDIAEEDDVYLYGSMVTEDVADWKIAASNVTLGDKLPNAKGRFADIHSATLRSKGGRQEVVAKTLKHGGNAETKLLMAAKMNFWATDCPKHENILLFLGAVHSVPILLFKLCDLGTLGSWLSRQGTVTEDLADKMITFSVQIARGLQQLHVHQVIHRRLGVRNILLKTDDVGRVVAKVAGFGPIRSEVQRRDTDKEMIPVKWMSPEQLNLNPGERRTYNAKTDVWSYGVTVWEIFSKGGPPYPELRSRELRTQLARGHRMTRPANCPDVMFEQVIDPCWRDNATSRPTVAALITNIETLFLRGAPGDGYYYETRMPQPGRHNDAFQQDV</sequence>
<evidence type="ECO:0000256" key="9">
    <source>
        <dbReference type="SAM" id="Phobius"/>
    </source>
</evidence>
<gene>
    <name evidence="11" type="ORF">NP493_19g12019</name>
</gene>
<evidence type="ECO:0000256" key="8">
    <source>
        <dbReference type="ARBA" id="ARBA00023170"/>
    </source>
</evidence>
<keyword evidence="2 9" id="KW-0812">Transmembrane</keyword>
<dbReference type="EMBL" id="JAODUO010000019">
    <property type="protein sequence ID" value="KAK2192989.1"/>
    <property type="molecule type" value="Genomic_DNA"/>
</dbReference>
<evidence type="ECO:0000256" key="7">
    <source>
        <dbReference type="ARBA" id="ARBA00023136"/>
    </source>
</evidence>
<dbReference type="Proteomes" id="UP001209878">
    <property type="component" value="Unassembled WGS sequence"/>
</dbReference>
<feature type="domain" description="Protein kinase" evidence="10">
    <location>
        <begin position="726"/>
        <end position="995"/>
    </location>
</feature>
<dbReference type="GO" id="GO:0007169">
    <property type="term" value="P:cell surface receptor protein tyrosine kinase signaling pathway"/>
    <property type="evidence" value="ECO:0007669"/>
    <property type="project" value="TreeGrafter"/>
</dbReference>
<proteinExistence type="predicted"/>
<dbReference type="InterPro" id="IPR001245">
    <property type="entry name" value="Ser-Thr/Tyr_kinase_cat_dom"/>
</dbReference>
<name>A0AAD9PDS2_RIDPI</name>
<keyword evidence="7 9" id="KW-0472">Membrane</keyword>
<keyword evidence="4" id="KW-0547">Nucleotide-binding</keyword>
<comment type="subcellular location">
    <subcellularLocation>
        <location evidence="1">Membrane</location>
    </subcellularLocation>
</comment>
<dbReference type="AlphaFoldDB" id="A0AAD9PDS2"/>
<keyword evidence="12" id="KW-1185">Reference proteome</keyword>
<dbReference type="InterPro" id="IPR011009">
    <property type="entry name" value="Kinase-like_dom_sf"/>
</dbReference>
<comment type="caution">
    <text evidence="11">The sequence shown here is derived from an EMBL/GenBank/DDBJ whole genome shotgun (WGS) entry which is preliminary data.</text>
</comment>
<evidence type="ECO:0000259" key="10">
    <source>
        <dbReference type="PROSITE" id="PS50011"/>
    </source>
</evidence>
<dbReference type="GO" id="GO:0005524">
    <property type="term" value="F:ATP binding"/>
    <property type="evidence" value="ECO:0007669"/>
    <property type="project" value="UniProtKB-KW"/>
</dbReference>
<dbReference type="PANTHER" id="PTHR24416">
    <property type="entry name" value="TYROSINE-PROTEIN KINASE RECEPTOR"/>
    <property type="match status" value="1"/>
</dbReference>
<protein>
    <recommendedName>
        <fullName evidence="10">Protein kinase domain-containing protein</fullName>
    </recommendedName>
</protein>
<dbReference type="Pfam" id="PF07714">
    <property type="entry name" value="PK_Tyr_Ser-Thr"/>
    <property type="match status" value="1"/>
</dbReference>
<evidence type="ECO:0000256" key="2">
    <source>
        <dbReference type="ARBA" id="ARBA00022692"/>
    </source>
</evidence>
<dbReference type="PROSITE" id="PS50011">
    <property type="entry name" value="PROTEIN_KINASE_DOM"/>
    <property type="match status" value="1"/>
</dbReference>
<evidence type="ECO:0000256" key="6">
    <source>
        <dbReference type="ARBA" id="ARBA00022989"/>
    </source>
</evidence>
<dbReference type="PANTHER" id="PTHR24416:SF550">
    <property type="entry name" value="FIBROBLAST GROWTH FACTOR RECEPTOR HOMOLOG 1-RELATED"/>
    <property type="match status" value="1"/>
</dbReference>
<feature type="transmembrane region" description="Helical" evidence="9">
    <location>
        <begin position="625"/>
        <end position="650"/>
    </location>
</feature>
<keyword evidence="5" id="KW-0067">ATP-binding</keyword>
<organism evidence="11 12">
    <name type="scientific">Ridgeia piscesae</name>
    <name type="common">Tubeworm</name>
    <dbReference type="NCBI Taxonomy" id="27915"/>
    <lineage>
        <taxon>Eukaryota</taxon>
        <taxon>Metazoa</taxon>
        <taxon>Spiralia</taxon>
        <taxon>Lophotrochozoa</taxon>
        <taxon>Annelida</taxon>
        <taxon>Polychaeta</taxon>
        <taxon>Sedentaria</taxon>
        <taxon>Canalipalpata</taxon>
        <taxon>Sabellida</taxon>
        <taxon>Siboglinidae</taxon>
        <taxon>Ridgeia</taxon>
    </lineage>
</organism>
<dbReference type="GO" id="GO:0043235">
    <property type="term" value="C:receptor complex"/>
    <property type="evidence" value="ECO:0007669"/>
    <property type="project" value="TreeGrafter"/>
</dbReference>
<dbReference type="GO" id="GO:0005886">
    <property type="term" value="C:plasma membrane"/>
    <property type="evidence" value="ECO:0007669"/>
    <property type="project" value="TreeGrafter"/>
</dbReference>
<dbReference type="InterPro" id="IPR050122">
    <property type="entry name" value="RTK"/>
</dbReference>
<reference evidence="11" key="1">
    <citation type="journal article" date="2023" name="Mol. Biol. Evol.">
        <title>Third-Generation Sequencing Reveals the Adaptive Role of the Epigenome in Three Deep-Sea Polychaetes.</title>
        <authorList>
            <person name="Perez M."/>
            <person name="Aroh O."/>
            <person name="Sun Y."/>
            <person name="Lan Y."/>
            <person name="Juniper S.K."/>
            <person name="Young C.R."/>
            <person name="Angers B."/>
            <person name="Qian P.Y."/>
        </authorList>
    </citation>
    <scope>NUCLEOTIDE SEQUENCE</scope>
    <source>
        <strain evidence="11">R07B-5</strain>
    </source>
</reference>
<dbReference type="SUPFAM" id="SSF56112">
    <property type="entry name" value="Protein kinase-like (PK-like)"/>
    <property type="match status" value="1"/>
</dbReference>
<dbReference type="GO" id="GO:0004714">
    <property type="term" value="F:transmembrane receptor protein tyrosine kinase activity"/>
    <property type="evidence" value="ECO:0007669"/>
    <property type="project" value="TreeGrafter"/>
</dbReference>
<keyword evidence="3" id="KW-0732">Signal</keyword>
<keyword evidence="8" id="KW-0675">Receptor</keyword>
<evidence type="ECO:0000256" key="1">
    <source>
        <dbReference type="ARBA" id="ARBA00004370"/>
    </source>
</evidence>
<evidence type="ECO:0000256" key="5">
    <source>
        <dbReference type="ARBA" id="ARBA00022840"/>
    </source>
</evidence>
<evidence type="ECO:0000313" key="11">
    <source>
        <dbReference type="EMBL" id="KAK2192989.1"/>
    </source>
</evidence>
<keyword evidence="6 9" id="KW-1133">Transmembrane helix</keyword>
<evidence type="ECO:0000313" key="12">
    <source>
        <dbReference type="Proteomes" id="UP001209878"/>
    </source>
</evidence>
<dbReference type="InterPro" id="IPR000719">
    <property type="entry name" value="Prot_kinase_dom"/>
</dbReference>
<evidence type="ECO:0000256" key="4">
    <source>
        <dbReference type="ARBA" id="ARBA00022741"/>
    </source>
</evidence>
<evidence type="ECO:0000256" key="3">
    <source>
        <dbReference type="ARBA" id="ARBA00022729"/>
    </source>
</evidence>